<accession>A0ABW2UIB7</accession>
<sequence>MSELLFQPRLQVLASQEDVARQAAALLEARIRQGAARVLGLATGRTPLRVYALLSEAVRDGRLSLAGISTFNLDEYAGLSPDHPGSYRSYMNRHLFAGSDVDLARTHVPDGLAADPVAAGRDYEARIKAAGGIDLQLLGIGQNGHIGFNEPGSPFDSRTRMVPLAASTRAANAGDFPGGTVPERAITMGIGTILEAREIVLLACGPAKAEAVAAMIDGPVGPACPASALRLHPRVTVLCDAEAAARVARPG</sequence>
<evidence type="ECO:0000259" key="3">
    <source>
        <dbReference type="Pfam" id="PF01182"/>
    </source>
</evidence>
<name>A0ABW2UIB7_9RHOB</name>
<feature type="domain" description="Glucosamine/galactosamine-6-phosphate isomerase" evidence="3">
    <location>
        <begin position="17"/>
        <end position="230"/>
    </location>
</feature>
<dbReference type="PROSITE" id="PS01161">
    <property type="entry name" value="GLC_GALNAC_ISOMERASE"/>
    <property type="match status" value="1"/>
</dbReference>
<dbReference type="InterPro" id="IPR004547">
    <property type="entry name" value="Glucosamine6P_isomerase"/>
</dbReference>
<reference evidence="5" key="1">
    <citation type="journal article" date="2019" name="Int. J. Syst. Evol. Microbiol.">
        <title>The Global Catalogue of Microorganisms (GCM) 10K type strain sequencing project: providing services to taxonomists for standard genome sequencing and annotation.</title>
        <authorList>
            <consortium name="The Broad Institute Genomics Platform"/>
            <consortium name="The Broad Institute Genome Sequencing Center for Infectious Disease"/>
            <person name="Wu L."/>
            <person name="Ma J."/>
        </authorList>
    </citation>
    <scope>NUCLEOTIDE SEQUENCE [LARGE SCALE GENOMIC DNA]</scope>
    <source>
        <strain evidence="5">CGMCC 1.12750</strain>
    </source>
</reference>
<proteinExistence type="predicted"/>
<organism evidence="4 5">
    <name type="scientific">Plastorhodobacter daqingensis</name>
    <dbReference type="NCBI Taxonomy" id="1387281"/>
    <lineage>
        <taxon>Bacteria</taxon>
        <taxon>Pseudomonadati</taxon>
        <taxon>Pseudomonadota</taxon>
        <taxon>Alphaproteobacteria</taxon>
        <taxon>Rhodobacterales</taxon>
        <taxon>Paracoccaceae</taxon>
        <taxon>Plastorhodobacter</taxon>
    </lineage>
</organism>
<keyword evidence="5" id="KW-1185">Reference proteome</keyword>
<dbReference type="NCBIfam" id="TIGR00502">
    <property type="entry name" value="nagB"/>
    <property type="match status" value="1"/>
</dbReference>
<dbReference type="Pfam" id="PF01182">
    <property type="entry name" value="Glucosamine_iso"/>
    <property type="match status" value="1"/>
</dbReference>
<dbReference type="GO" id="GO:0004342">
    <property type="term" value="F:glucosamine-6-phosphate deaminase activity"/>
    <property type="evidence" value="ECO:0007669"/>
    <property type="project" value="UniProtKB-EC"/>
</dbReference>
<keyword evidence="1 4" id="KW-0378">Hydrolase</keyword>
<evidence type="ECO:0000256" key="2">
    <source>
        <dbReference type="NCBIfam" id="TIGR00502"/>
    </source>
</evidence>
<gene>
    <name evidence="4" type="primary">nagB</name>
    <name evidence="4" type="ORF">ACFQXB_09615</name>
</gene>
<dbReference type="CDD" id="cd01399">
    <property type="entry name" value="GlcN6P_deaminase"/>
    <property type="match status" value="1"/>
</dbReference>
<dbReference type="Gene3D" id="3.40.50.1360">
    <property type="match status" value="1"/>
</dbReference>
<dbReference type="EMBL" id="JBHTFQ010000004">
    <property type="protein sequence ID" value="MFC7704451.1"/>
    <property type="molecule type" value="Genomic_DNA"/>
</dbReference>
<evidence type="ECO:0000313" key="4">
    <source>
        <dbReference type="EMBL" id="MFC7704451.1"/>
    </source>
</evidence>
<comment type="caution">
    <text evidence="4">The sequence shown here is derived from an EMBL/GenBank/DDBJ whole genome shotgun (WGS) entry which is preliminary data.</text>
</comment>
<evidence type="ECO:0000256" key="1">
    <source>
        <dbReference type="ARBA" id="ARBA00022801"/>
    </source>
</evidence>
<dbReference type="PANTHER" id="PTHR11280:SF5">
    <property type="entry name" value="GLUCOSAMINE-6-PHOSPHATE ISOMERASE"/>
    <property type="match status" value="1"/>
</dbReference>
<dbReference type="EC" id="3.5.99.6" evidence="2"/>
<dbReference type="Proteomes" id="UP001596516">
    <property type="component" value="Unassembled WGS sequence"/>
</dbReference>
<dbReference type="SUPFAM" id="SSF100950">
    <property type="entry name" value="NagB/RpiA/CoA transferase-like"/>
    <property type="match status" value="1"/>
</dbReference>
<dbReference type="PANTHER" id="PTHR11280">
    <property type="entry name" value="GLUCOSAMINE-6-PHOSPHATE ISOMERASE"/>
    <property type="match status" value="1"/>
</dbReference>
<dbReference type="RefSeq" id="WP_377402742.1">
    <property type="nucleotide sequence ID" value="NZ_JBHTFQ010000004.1"/>
</dbReference>
<dbReference type="InterPro" id="IPR018321">
    <property type="entry name" value="Glucosamine6P_isomerase_CS"/>
</dbReference>
<evidence type="ECO:0000313" key="5">
    <source>
        <dbReference type="Proteomes" id="UP001596516"/>
    </source>
</evidence>
<dbReference type="InterPro" id="IPR006148">
    <property type="entry name" value="Glc/Gal-6P_isomerase"/>
</dbReference>
<dbReference type="InterPro" id="IPR037171">
    <property type="entry name" value="NagB/RpiA_transferase-like"/>
</dbReference>
<protein>
    <recommendedName>
        <fullName evidence="2">Glucosamine-6-phosphate deaminase</fullName>
        <ecNumber evidence="2">3.5.99.6</ecNumber>
    </recommendedName>
</protein>